<sequence length="211" mass="24329">MSEYLNDLNELIDIAKKINSGDYDLIEINIKPESELFQIAQYFNEALKKLKIVDDAFSDAYEDLPLFEKILREIINDMKNATESILSEIDKINFNIDSIKESLKGLKEAIKNGDFDRAKIYLNGIKDSVMEGEDICFDMIAALEFQDITKQKIDKLMMILNEIENRIADLIIKLGLKSNKLDPEKLSEVKEKKEVLEDQELVDKLLEEFGL</sequence>
<dbReference type="AlphaFoldDB" id="A0A5A8F1G7"/>
<dbReference type="PROSITE" id="PS50885">
    <property type="entry name" value="HAMP"/>
    <property type="match status" value="1"/>
</dbReference>
<organism evidence="2 3">
    <name type="scientific">Deferribacter autotrophicus</name>
    <dbReference type="NCBI Taxonomy" id="500465"/>
    <lineage>
        <taxon>Bacteria</taxon>
        <taxon>Pseudomonadati</taxon>
        <taxon>Deferribacterota</taxon>
        <taxon>Deferribacteres</taxon>
        <taxon>Deferribacterales</taxon>
        <taxon>Deferribacteraceae</taxon>
        <taxon>Deferribacter</taxon>
    </lineage>
</organism>
<evidence type="ECO:0000313" key="3">
    <source>
        <dbReference type="Proteomes" id="UP000322876"/>
    </source>
</evidence>
<feature type="domain" description="HAMP" evidence="1">
    <location>
        <begin position="8"/>
        <end position="55"/>
    </location>
</feature>
<dbReference type="SUPFAM" id="SSF75708">
    <property type="entry name" value="Chemotaxis phosphatase CheZ"/>
    <property type="match status" value="1"/>
</dbReference>
<dbReference type="GO" id="GO:0009288">
    <property type="term" value="C:bacterial-type flagellum"/>
    <property type="evidence" value="ECO:0007669"/>
    <property type="project" value="InterPro"/>
</dbReference>
<dbReference type="GO" id="GO:0003824">
    <property type="term" value="F:catalytic activity"/>
    <property type="evidence" value="ECO:0007669"/>
    <property type="project" value="InterPro"/>
</dbReference>
<dbReference type="OrthoDB" id="9785070at2"/>
<dbReference type="InterPro" id="IPR007439">
    <property type="entry name" value="Chemotax_Pase_CheZ"/>
</dbReference>
<name>A0A5A8F1G7_9BACT</name>
<dbReference type="InterPro" id="IPR003660">
    <property type="entry name" value="HAMP_dom"/>
</dbReference>
<dbReference type="Proteomes" id="UP000322876">
    <property type="component" value="Unassembled WGS sequence"/>
</dbReference>
<dbReference type="CDD" id="cd06225">
    <property type="entry name" value="HAMP"/>
    <property type="match status" value="1"/>
</dbReference>
<dbReference type="RefSeq" id="WP_149267252.1">
    <property type="nucleotide sequence ID" value="NZ_VFJB01000009.1"/>
</dbReference>
<protein>
    <submittedName>
        <fullName evidence="2">Chemotaxis protein</fullName>
    </submittedName>
</protein>
<accession>A0A5A8F1G7</accession>
<dbReference type="Gene3D" id="1.10.287.500">
    <property type="entry name" value="Helix hairpin bin"/>
    <property type="match status" value="1"/>
</dbReference>
<keyword evidence="3" id="KW-1185">Reference proteome</keyword>
<reference evidence="2 3" key="1">
    <citation type="submission" date="2019-06" db="EMBL/GenBank/DDBJ databases">
        <title>Genomic insights into carbon and energy metabolism of Deferribacter autotrophicus revealed new metabolic traits in the phylum Deferribacteres.</title>
        <authorList>
            <person name="Slobodkin A.I."/>
            <person name="Slobodkina G.B."/>
            <person name="Allioux M."/>
            <person name="Alain K."/>
            <person name="Jebbar M."/>
            <person name="Shadrin V."/>
            <person name="Kublanov I.V."/>
            <person name="Toshchakov S.V."/>
            <person name="Bonch-Osmolovskaya E.A."/>
        </authorList>
    </citation>
    <scope>NUCLEOTIDE SEQUENCE [LARGE SCALE GENOMIC DNA]</scope>
    <source>
        <strain evidence="2 3">SL50</strain>
    </source>
</reference>
<dbReference type="EMBL" id="VFJB01000009">
    <property type="protein sequence ID" value="KAA0257109.1"/>
    <property type="molecule type" value="Genomic_DNA"/>
</dbReference>
<evidence type="ECO:0000313" key="2">
    <source>
        <dbReference type="EMBL" id="KAA0257109.1"/>
    </source>
</evidence>
<dbReference type="GO" id="GO:0007165">
    <property type="term" value="P:signal transduction"/>
    <property type="evidence" value="ECO:0007669"/>
    <property type="project" value="InterPro"/>
</dbReference>
<gene>
    <name evidence="2" type="ORF">FHQ18_11105</name>
</gene>
<evidence type="ECO:0000259" key="1">
    <source>
        <dbReference type="PROSITE" id="PS50885"/>
    </source>
</evidence>
<dbReference type="Pfam" id="PF04344">
    <property type="entry name" value="CheZ"/>
    <property type="match status" value="1"/>
</dbReference>
<dbReference type="GO" id="GO:0050920">
    <property type="term" value="P:regulation of chemotaxis"/>
    <property type="evidence" value="ECO:0007669"/>
    <property type="project" value="InterPro"/>
</dbReference>
<comment type="caution">
    <text evidence="2">The sequence shown here is derived from an EMBL/GenBank/DDBJ whole genome shotgun (WGS) entry which is preliminary data.</text>
</comment>
<dbReference type="GO" id="GO:0016020">
    <property type="term" value="C:membrane"/>
    <property type="evidence" value="ECO:0007669"/>
    <property type="project" value="InterPro"/>
</dbReference>
<proteinExistence type="predicted"/>